<keyword evidence="1" id="KW-1133">Transmembrane helix</keyword>
<dbReference type="PANTHER" id="PTHR15028">
    <property type="entry name" value="CD72-RELATED"/>
    <property type="match status" value="1"/>
</dbReference>
<dbReference type="AlphaFoldDB" id="A0A803JWU4"/>
<protein>
    <recommendedName>
        <fullName evidence="2">C-type lectin domain-containing protein</fullName>
    </recommendedName>
</protein>
<feature type="domain" description="C-type lectin" evidence="2">
    <location>
        <begin position="114"/>
        <end position="219"/>
    </location>
</feature>
<evidence type="ECO:0000313" key="3">
    <source>
        <dbReference type="Ensembl" id="ENSXETP00000112482"/>
    </source>
</evidence>
<name>A0A803JWU4_XENTR</name>
<dbReference type="InParanoid" id="A0A803JWU4"/>
<dbReference type="GO" id="GO:0005886">
    <property type="term" value="C:plasma membrane"/>
    <property type="evidence" value="ECO:0007669"/>
    <property type="project" value="InterPro"/>
</dbReference>
<keyword evidence="1" id="KW-0472">Membrane</keyword>
<dbReference type="PROSITE" id="PS50041">
    <property type="entry name" value="C_TYPE_LECTIN_2"/>
    <property type="match status" value="1"/>
</dbReference>
<dbReference type="Pfam" id="PF00059">
    <property type="entry name" value="Lectin_C"/>
    <property type="match status" value="1"/>
</dbReference>
<dbReference type="InterPro" id="IPR039689">
    <property type="entry name" value="CD72"/>
</dbReference>
<dbReference type="SMART" id="SM00034">
    <property type="entry name" value="CLECT"/>
    <property type="match status" value="1"/>
</dbReference>
<dbReference type="Ensembl" id="ENSXETT00000121623">
    <property type="protein sequence ID" value="ENSXETP00000112482"/>
    <property type="gene ID" value="ENSXETG00000044740"/>
</dbReference>
<dbReference type="Gene3D" id="3.10.100.10">
    <property type="entry name" value="Mannose-Binding Protein A, subunit A"/>
    <property type="match status" value="1"/>
</dbReference>
<dbReference type="GeneTree" id="ENSGT01010000229950"/>
<evidence type="ECO:0000256" key="1">
    <source>
        <dbReference type="SAM" id="Phobius"/>
    </source>
</evidence>
<reference evidence="3" key="1">
    <citation type="journal article" date="2010" name="Science">
        <title>The genome of the Western clawed frog Xenopus tropicalis.</title>
        <authorList>
            <person name="Hellsten U."/>
            <person name="Harland R.M."/>
            <person name="Gilchrist M.J."/>
            <person name="Hendrix D."/>
            <person name="Jurka J."/>
            <person name="Kapitonov V."/>
            <person name="Ovcharenko I."/>
            <person name="Putnam N.H."/>
            <person name="Shu S."/>
            <person name="Taher L."/>
            <person name="Blitz I.L."/>
            <person name="Blumberg B."/>
            <person name="Dichmann D.S."/>
            <person name="Dubchak I."/>
            <person name="Amaya E."/>
            <person name="Detter J.C."/>
            <person name="Fletcher R."/>
            <person name="Gerhard D.S."/>
            <person name="Goodstein D."/>
            <person name="Graves T."/>
            <person name="Grigoriev I.V."/>
            <person name="Grimwood J."/>
            <person name="Kawashima T."/>
            <person name="Lindquist E."/>
            <person name="Lucas S.M."/>
            <person name="Mead P.E."/>
            <person name="Mitros T."/>
            <person name="Ogino H."/>
            <person name="Ohta Y."/>
            <person name="Poliakov A.V."/>
            <person name="Pollet N."/>
            <person name="Robert J."/>
            <person name="Salamov A."/>
            <person name="Sater A.K."/>
            <person name="Schmutz J."/>
            <person name="Terry A."/>
            <person name="Vize P.D."/>
            <person name="Warren W.C."/>
            <person name="Wells D."/>
            <person name="Wills A."/>
            <person name="Wilson R.K."/>
            <person name="Zimmerman L.B."/>
            <person name="Zorn A.M."/>
            <person name="Grainger R."/>
            <person name="Grammer T."/>
            <person name="Khokha M.K."/>
            <person name="Richardson P.M."/>
            <person name="Rokhsar D.S."/>
        </authorList>
    </citation>
    <scope>NUCLEOTIDE SEQUENCE [LARGE SCALE GENOMIC DNA]</scope>
    <source>
        <strain evidence="3">Nigerian</strain>
    </source>
</reference>
<dbReference type="InterPro" id="IPR001304">
    <property type="entry name" value="C-type_lectin-like"/>
</dbReference>
<dbReference type="GO" id="GO:0004888">
    <property type="term" value="F:transmembrane signaling receptor activity"/>
    <property type="evidence" value="ECO:0007669"/>
    <property type="project" value="InterPro"/>
</dbReference>
<reference evidence="3" key="2">
    <citation type="submission" date="2021-03" db="UniProtKB">
        <authorList>
            <consortium name="Ensembl"/>
        </authorList>
    </citation>
    <scope>IDENTIFICATION</scope>
</reference>
<dbReference type="PANTHER" id="PTHR15028:SF7">
    <property type="entry name" value="C-TYPE LECTIN DOMAIN FAMILY 4 MEMBER F-LIKE"/>
    <property type="match status" value="1"/>
</dbReference>
<feature type="transmembrane region" description="Helical" evidence="1">
    <location>
        <begin position="57"/>
        <end position="83"/>
    </location>
</feature>
<dbReference type="InterPro" id="IPR016186">
    <property type="entry name" value="C-type_lectin-like/link_sf"/>
</dbReference>
<proteinExistence type="predicted"/>
<evidence type="ECO:0000259" key="2">
    <source>
        <dbReference type="PROSITE" id="PS50041"/>
    </source>
</evidence>
<sequence length="223" mass="23834">MSRWQQCQCLPVLSPQAPPPAALTSIAVRGDAAPLSTAKSMESGGETSPPSRAGSRWSLTVAPILLIVLLSCCLILQSVTLLLRGTGANQPISGGGTTRSAGTGGPCPEPWILMHNKCYFFSEVTMSREDSERNCTSGGSTLAQVPTGKGTLQRLIRITGQEFWVGIKDVGSHYSTGIWKGRWDDGREETLPTGTGTCAKMGGTLILENCYTPLRWICERHAP</sequence>
<dbReference type="InterPro" id="IPR016187">
    <property type="entry name" value="CTDL_fold"/>
</dbReference>
<organism evidence="3">
    <name type="scientific">Xenopus tropicalis</name>
    <name type="common">Western clawed frog</name>
    <name type="synonym">Silurana tropicalis</name>
    <dbReference type="NCBI Taxonomy" id="8364"/>
    <lineage>
        <taxon>Eukaryota</taxon>
        <taxon>Metazoa</taxon>
        <taxon>Chordata</taxon>
        <taxon>Craniata</taxon>
        <taxon>Vertebrata</taxon>
        <taxon>Euteleostomi</taxon>
        <taxon>Amphibia</taxon>
        <taxon>Batrachia</taxon>
        <taxon>Anura</taxon>
        <taxon>Pipoidea</taxon>
        <taxon>Pipidae</taxon>
        <taxon>Xenopodinae</taxon>
        <taxon>Xenopus</taxon>
        <taxon>Silurana</taxon>
    </lineage>
</organism>
<keyword evidence="1" id="KW-0812">Transmembrane</keyword>
<accession>A0A803JWU4</accession>
<dbReference type="SUPFAM" id="SSF56436">
    <property type="entry name" value="C-type lectin-like"/>
    <property type="match status" value="1"/>
</dbReference>